<dbReference type="InterPro" id="IPR000477">
    <property type="entry name" value="RT_dom"/>
</dbReference>
<name>A0AAE0RK19_9TELE</name>
<protein>
    <recommendedName>
        <fullName evidence="1">Reverse transcriptase domain-containing protein</fullName>
    </recommendedName>
</protein>
<evidence type="ECO:0000313" key="3">
    <source>
        <dbReference type="Proteomes" id="UP001274896"/>
    </source>
</evidence>
<dbReference type="AlphaFoldDB" id="A0AAE0RK19"/>
<reference evidence="2" key="1">
    <citation type="submission" date="2023-06" db="EMBL/GenBank/DDBJ databases">
        <title>Male Hemibagrus guttatus genome.</title>
        <authorList>
            <person name="Bian C."/>
        </authorList>
    </citation>
    <scope>NUCLEOTIDE SEQUENCE</scope>
    <source>
        <strain evidence="2">Male_cb2023</strain>
        <tissue evidence="2">Muscle</tissue>
    </source>
</reference>
<evidence type="ECO:0000313" key="2">
    <source>
        <dbReference type="EMBL" id="KAK3556688.1"/>
    </source>
</evidence>
<evidence type="ECO:0000259" key="1">
    <source>
        <dbReference type="Pfam" id="PF00078"/>
    </source>
</evidence>
<keyword evidence="3" id="KW-1185">Reference proteome</keyword>
<proteinExistence type="predicted"/>
<dbReference type="Pfam" id="PF00078">
    <property type="entry name" value="RVT_1"/>
    <property type="match status" value="1"/>
</dbReference>
<comment type="caution">
    <text evidence="2">The sequence shown here is derived from an EMBL/GenBank/DDBJ whole genome shotgun (WGS) entry which is preliminary data.</text>
</comment>
<gene>
    <name evidence="2" type="ORF">QTP70_013631</name>
</gene>
<dbReference type="EMBL" id="JAUCMX010000001">
    <property type="protein sequence ID" value="KAK3556688.1"/>
    <property type="molecule type" value="Genomic_DNA"/>
</dbReference>
<dbReference type="Proteomes" id="UP001274896">
    <property type="component" value="Unassembled WGS sequence"/>
</dbReference>
<organism evidence="2 3">
    <name type="scientific">Hemibagrus guttatus</name>
    <dbReference type="NCBI Taxonomy" id="175788"/>
    <lineage>
        <taxon>Eukaryota</taxon>
        <taxon>Metazoa</taxon>
        <taxon>Chordata</taxon>
        <taxon>Craniata</taxon>
        <taxon>Vertebrata</taxon>
        <taxon>Euteleostomi</taxon>
        <taxon>Actinopterygii</taxon>
        <taxon>Neopterygii</taxon>
        <taxon>Teleostei</taxon>
        <taxon>Ostariophysi</taxon>
        <taxon>Siluriformes</taxon>
        <taxon>Bagridae</taxon>
        <taxon>Hemibagrus</taxon>
    </lineage>
</organism>
<dbReference type="PANTHER" id="PTHR19446">
    <property type="entry name" value="REVERSE TRANSCRIPTASES"/>
    <property type="match status" value="1"/>
</dbReference>
<feature type="domain" description="Reverse transcriptase" evidence="1">
    <location>
        <begin position="58"/>
        <end position="160"/>
    </location>
</feature>
<accession>A0AAE0RK19</accession>
<sequence>MAGGKAPGIDGLPVEFYKFFWRELGEDLLEVLNKSCREMCLPLSSRRKKLAFSVTALTDYKIVSKRWSIIDNVSLIRDILDVSSSLAVDLGLISLDQEKAFDRVEHQYLWKPLEAFGLSPGLIAMMKVRYQEAESVLKTNRGLSAPFKVKRGISQGCSLSDDIMALVQNQSEVKILEKIVSDFSLVSSSRINWKKSEAIAVGNWSQGLPKLPVWTPRPCNLNVLAPGRGVRMDIKDSSPGLTQTLQLKKFTRLRRLVDTAGLDFKDTRAVDQEFGYGHYGTWKPLSKNGPASCQKRN</sequence>